<accession>A0A9W9GP22</accession>
<sequence length="162" mass="16406">MLGPISSQLISLSLLAAARGGTEVGAVGPGSPIGPELGGGKSFRNLLAARRVTGGARPNTRKGWRRKASSLRNASSFALVSGLRDVGVAEVDVEVVSVNDIAGDDVVGVNGVIGADVADSDNDAGVNWVIGDDVLTLGPIGPDILAESAWPYFLCASLLQVA</sequence>
<evidence type="ECO:0008006" key="4">
    <source>
        <dbReference type="Google" id="ProtNLM"/>
    </source>
</evidence>
<feature type="chain" id="PRO_5040780534" description="Secreted protein" evidence="1">
    <location>
        <begin position="21"/>
        <end position="162"/>
    </location>
</feature>
<evidence type="ECO:0000313" key="2">
    <source>
        <dbReference type="EMBL" id="KAJ5125029.1"/>
    </source>
</evidence>
<dbReference type="EMBL" id="JAPQKL010000006">
    <property type="protein sequence ID" value="KAJ5125029.1"/>
    <property type="molecule type" value="Genomic_DNA"/>
</dbReference>
<proteinExistence type="predicted"/>
<dbReference type="GeneID" id="81408768"/>
<dbReference type="Proteomes" id="UP001149079">
    <property type="component" value="Unassembled WGS sequence"/>
</dbReference>
<evidence type="ECO:0000256" key="1">
    <source>
        <dbReference type="SAM" id="SignalP"/>
    </source>
</evidence>
<dbReference type="AlphaFoldDB" id="A0A9W9GP22"/>
<name>A0A9W9GP22_9EURO</name>
<organism evidence="2 3">
    <name type="scientific">Penicillium bovifimosum</name>
    <dbReference type="NCBI Taxonomy" id="126998"/>
    <lineage>
        <taxon>Eukaryota</taxon>
        <taxon>Fungi</taxon>
        <taxon>Dikarya</taxon>
        <taxon>Ascomycota</taxon>
        <taxon>Pezizomycotina</taxon>
        <taxon>Eurotiomycetes</taxon>
        <taxon>Eurotiomycetidae</taxon>
        <taxon>Eurotiales</taxon>
        <taxon>Aspergillaceae</taxon>
        <taxon>Penicillium</taxon>
    </lineage>
</organism>
<keyword evidence="1" id="KW-0732">Signal</keyword>
<evidence type="ECO:0000313" key="3">
    <source>
        <dbReference type="Proteomes" id="UP001149079"/>
    </source>
</evidence>
<reference evidence="2" key="1">
    <citation type="submission" date="2022-11" db="EMBL/GenBank/DDBJ databases">
        <authorList>
            <person name="Petersen C."/>
        </authorList>
    </citation>
    <scope>NUCLEOTIDE SEQUENCE</scope>
    <source>
        <strain evidence="2">IBT 22155</strain>
    </source>
</reference>
<reference evidence="2" key="2">
    <citation type="journal article" date="2023" name="IMA Fungus">
        <title>Comparative genomic study of the Penicillium genus elucidates a diverse pangenome and 15 lateral gene transfer events.</title>
        <authorList>
            <person name="Petersen C."/>
            <person name="Sorensen T."/>
            <person name="Nielsen M.R."/>
            <person name="Sondergaard T.E."/>
            <person name="Sorensen J.L."/>
            <person name="Fitzpatrick D.A."/>
            <person name="Frisvad J.C."/>
            <person name="Nielsen K.L."/>
        </authorList>
    </citation>
    <scope>NUCLEOTIDE SEQUENCE</scope>
    <source>
        <strain evidence="2">IBT 22155</strain>
    </source>
</reference>
<feature type="signal peptide" evidence="1">
    <location>
        <begin position="1"/>
        <end position="20"/>
    </location>
</feature>
<comment type="caution">
    <text evidence="2">The sequence shown here is derived from an EMBL/GenBank/DDBJ whole genome shotgun (WGS) entry which is preliminary data.</text>
</comment>
<gene>
    <name evidence="2" type="ORF">N7515_008854</name>
</gene>
<protein>
    <recommendedName>
        <fullName evidence="4">Secreted protein</fullName>
    </recommendedName>
</protein>
<dbReference type="RefSeq" id="XP_056519428.1">
    <property type="nucleotide sequence ID" value="XM_056669598.1"/>
</dbReference>
<keyword evidence="3" id="KW-1185">Reference proteome</keyword>